<evidence type="ECO:0000256" key="2">
    <source>
        <dbReference type="ARBA" id="ARBA00022723"/>
    </source>
</evidence>
<dbReference type="Gene3D" id="3.20.20.70">
    <property type="entry name" value="Aldolase class I"/>
    <property type="match status" value="1"/>
</dbReference>
<feature type="domain" description="Radical SAM core" evidence="5">
    <location>
        <begin position="157"/>
        <end position="238"/>
    </location>
</feature>
<reference evidence="7" key="1">
    <citation type="submission" date="2017-05" db="EMBL/GenBank/DDBJ databases">
        <authorList>
            <person name="Kirkegaard R."/>
            <person name="Mcilroy J S."/>
        </authorList>
    </citation>
    <scope>NUCLEOTIDE SEQUENCE [LARGE SCALE GENOMIC DNA]</scope>
</reference>
<keyword evidence="2" id="KW-0479">Metal-binding</keyword>
<dbReference type="Proteomes" id="UP000195514">
    <property type="component" value="Chromosome I"/>
</dbReference>
<name>A0A1Y6K7S9_9CHLR</name>
<dbReference type="GO" id="GO:0003824">
    <property type="term" value="F:catalytic activity"/>
    <property type="evidence" value="ECO:0007669"/>
    <property type="project" value="InterPro"/>
</dbReference>
<gene>
    <name evidence="6" type="ORF">CFX1CAM_1584</name>
</gene>
<keyword evidence="4" id="KW-0411">Iron-sulfur</keyword>
<dbReference type="GO" id="GO:0051536">
    <property type="term" value="F:iron-sulfur cluster binding"/>
    <property type="evidence" value="ECO:0007669"/>
    <property type="project" value="UniProtKB-KW"/>
</dbReference>
<dbReference type="AlphaFoldDB" id="A0A1Y6K7S9"/>
<evidence type="ECO:0000313" key="7">
    <source>
        <dbReference type="Proteomes" id="UP000195514"/>
    </source>
</evidence>
<keyword evidence="7" id="KW-1185">Reference proteome</keyword>
<dbReference type="PANTHER" id="PTHR11228">
    <property type="entry name" value="RADICAL SAM DOMAIN PROTEIN"/>
    <property type="match status" value="1"/>
</dbReference>
<dbReference type="InterPro" id="IPR007197">
    <property type="entry name" value="rSAM"/>
</dbReference>
<dbReference type="InterPro" id="IPR013785">
    <property type="entry name" value="Aldolase_TIM"/>
</dbReference>
<dbReference type="KEGG" id="abat:CFX1CAM_1584"/>
<evidence type="ECO:0000256" key="1">
    <source>
        <dbReference type="ARBA" id="ARBA00022691"/>
    </source>
</evidence>
<keyword evidence="3" id="KW-0408">Iron</keyword>
<dbReference type="GO" id="GO:0006783">
    <property type="term" value="P:heme biosynthetic process"/>
    <property type="evidence" value="ECO:0007669"/>
    <property type="project" value="TreeGrafter"/>
</dbReference>
<protein>
    <recommendedName>
        <fullName evidence="5">Radical SAM core domain-containing protein</fullName>
    </recommendedName>
</protein>
<sequence length="385" mass="43768">MPNLIDTFKDLFTKKKPLPAGMYSYQTPPEEERQYRLHLRVEHDGNSLLIINAATVLHLNQTASEYAYHLIEGTDPETVVNVVSKRYKIDREQVRQDYQYFIDRINTLIETPGLDPVTYLDIERQEPYSAEISAPYRLDCALTYQVSDESYREAAPLDRVDRELTTDEWEVIFQKAFEQGIPHLLFTGGEPTLREDLPDLILKAEQLGLVTGLLTDGLKLEEDAYRSMLLMNGLDHLMIVFNPDSPAAWEVLEKVLSDDIHTTVHLTLKAGEDLHFHLQRMAAMGVHAISLTSASLDLASELEDLRNFAAVLQLDLVWDMPVPYSENNPVSLELEQSGEFEAPEGAGQAWLYVEPDGDVLPSQGLYQQILGNILTDPWEKIWGNR</sequence>
<dbReference type="OrthoDB" id="9808591at2"/>
<dbReference type="InterPro" id="IPR050377">
    <property type="entry name" value="Radical_SAM_PqqE_MftC-like"/>
</dbReference>
<evidence type="ECO:0000313" key="6">
    <source>
        <dbReference type="EMBL" id="SMX54649.1"/>
    </source>
</evidence>
<organism evidence="6 7">
    <name type="scientific">Candidatus Brevifilum fermentans</name>
    <dbReference type="NCBI Taxonomy" id="1986204"/>
    <lineage>
        <taxon>Bacteria</taxon>
        <taxon>Bacillati</taxon>
        <taxon>Chloroflexota</taxon>
        <taxon>Anaerolineae</taxon>
        <taxon>Anaerolineales</taxon>
        <taxon>Anaerolineaceae</taxon>
        <taxon>Candidatus Brevifilum</taxon>
    </lineage>
</organism>
<accession>A0A1Y6K7S9</accession>
<proteinExistence type="predicted"/>
<evidence type="ECO:0000256" key="4">
    <source>
        <dbReference type="ARBA" id="ARBA00023014"/>
    </source>
</evidence>
<dbReference type="InterPro" id="IPR058240">
    <property type="entry name" value="rSAM_sf"/>
</dbReference>
<evidence type="ECO:0000256" key="3">
    <source>
        <dbReference type="ARBA" id="ARBA00023004"/>
    </source>
</evidence>
<evidence type="ECO:0000259" key="5">
    <source>
        <dbReference type="Pfam" id="PF04055"/>
    </source>
</evidence>
<dbReference type="RefSeq" id="WP_087862475.1">
    <property type="nucleotide sequence ID" value="NZ_LT859958.1"/>
</dbReference>
<dbReference type="PANTHER" id="PTHR11228:SF7">
    <property type="entry name" value="PQQA PEPTIDE CYCLASE"/>
    <property type="match status" value="1"/>
</dbReference>
<dbReference type="CDD" id="cd21109">
    <property type="entry name" value="SPASM"/>
    <property type="match status" value="1"/>
</dbReference>
<keyword evidence="1" id="KW-0949">S-adenosyl-L-methionine</keyword>
<dbReference type="CDD" id="cd01335">
    <property type="entry name" value="Radical_SAM"/>
    <property type="match status" value="1"/>
</dbReference>
<dbReference type="Pfam" id="PF04055">
    <property type="entry name" value="Radical_SAM"/>
    <property type="match status" value="1"/>
</dbReference>
<dbReference type="SUPFAM" id="SSF102114">
    <property type="entry name" value="Radical SAM enzymes"/>
    <property type="match status" value="1"/>
</dbReference>
<dbReference type="GO" id="GO:0046872">
    <property type="term" value="F:metal ion binding"/>
    <property type="evidence" value="ECO:0007669"/>
    <property type="project" value="UniProtKB-KW"/>
</dbReference>
<dbReference type="EMBL" id="LT859958">
    <property type="protein sequence ID" value="SMX54649.1"/>
    <property type="molecule type" value="Genomic_DNA"/>
</dbReference>